<dbReference type="RefSeq" id="WP_342779919.1">
    <property type="nucleotide sequence ID" value="NZ_JOIJ01000003.1"/>
</dbReference>
<dbReference type="InterPro" id="IPR000064">
    <property type="entry name" value="NLP_P60_dom"/>
</dbReference>
<keyword evidence="4" id="KW-0788">Thiol protease</keyword>
<evidence type="ECO:0000256" key="1">
    <source>
        <dbReference type="ARBA" id="ARBA00007074"/>
    </source>
</evidence>
<feature type="signal peptide" evidence="6">
    <location>
        <begin position="1"/>
        <end position="28"/>
    </location>
</feature>
<feature type="domain" description="NlpC/P60" evidence="7">
    <location>
        <begin position="145"/>
        <end position="261"/>
    </location>
</feature>
<comment type="similarity">
    <text evidence="1">Belongs to the peptidase C40 family.</text>
</comment>
<proteinExistence type="inferred from homology"/>
<keyword evidence="3" id="KW-0378">Hydrolase</keyword>
<dbReference type="PANTHER" id="PTHR47359">
    <property type="entry name" value="PEPTIDOGLYCAN DL-ENDOPEPTIDASE CWLO"/>
    <property type="match status" value="1"/>
</dbReference>
<evidence type="ECO:0000256" key="2">
    <source>
        <dbReference type="ARBA" id="ARBA00022670"/>
    </source>
</evidence>
<keyword evidence="6" id="KW-0732">Signal</keyword>
<accession>A0A660CA21</accession>
<evidence type="ECO:0000256" key="3">
    <source>
        <dbReference type="ARBA" id="ARBA00022801"/>
    </source>
</evidence>
<dbReference type="GO" id="GO:0008234">
    <property type="term" value="F:cysteine-type peptidase activity"/>
    <property type="evidence" value="ECO:0007669"/>
    <property type="project" value="UniProtKB-KW"/>
</dbReference>
<feature type="region of interest" description="Disordered" evidence="5">
    <location>
        <begin position="110"/>
        <end position="146"/>
    </location>
</feature>
<keyword evidence="2" id="KW-0645">Protease</keyword>
<evidence type="ECO:0000256" key="6">
    <source>
        <dbReference type="SAM" id="SignalP"/>
    </source>
</evidence>
<feature type="chain" id="PRO_5024794686" evidence="6">
    <location>
        <begin position="29"/>
        <end position="261"/>
    </location>
</feature>
<dbReference type="Pfam" id="PF00877">
    <property type="entry name" value="NLPC_P60"/>
    <property type="match status" value="1"/>
</dbReference>
<comment type="caution">
    <text evidence="8">The sequence shown here is derived from an EMBL/GenBank/DDBJ whole genome shotgun (WGS) entry which is preliminary data.</text>
</comment>
<dbReference type="Gene3D" id="3.90.1720.10">
    <property type="entry name" value="endopeptidase domain like (from Nostoc punctiforme)"/>
    <property type="match status" value="1"/>
</dbReference>
<dbReference type="PANTHER" id="PTHR47359:SF3">
    <property type="entry name" value="NLP_P60 DOMAIN-CONTAINING PROTEIN-RELATED"/>
    <property type="match status" value="1"/>
</dbReference>
<dbReference type="EMBL" id="VLJV01000001">
    <property type="protein sequence ID" value="TWH20156.1"/>
    <property type="molecule type" value="Genomic_DNA"/>
</dbReference>
<dbReference type="AlphaFoldDB" id="A0A660CA21"/>
<evidence type="ECO:0000256" key="5">
    <source>
        <dbReference type="SAM" id="MobiDB-lite"/>
    </source>
</evidence>
<protein>
    <submittedName>
        <fullName evidence="8">NlpC/P60 family protein</fullName>
    </submittedName>
</protein>
<keyword evidence="9" id="KW-1185">Reference proteome</keyword>
<feature type="compositionally biased region" description="Pro residues" evidence="5">
    <location>
        <begin position="128"/>
        <end position="144"/>
    </location>
</feature>
<dbReference type="InterPro" id="IPR038765">
    <property type="entry name" value="Papain-like_cys_pep_sf"/>
</dbReference>
<evidence type="ECO:0000313" key="8">
    <source>
        <dbReference type="EMBL" id="TWH20156.1"/>
    </source>
</evidence>
<evidence type="ECO:0000313" key="9">
    <source>
        <dbReference type="Proteomes" id="UP000317303"/>
    </source>
</evidence>
<dbReference type="PROSITE" id="PS51935">
    <property type="entry name" value="NLPC_P60"/>
    <property type="match status" value="1"/>
</dbReference>
<evidence type="ECO:0000256" key="4">
    <source>
        <dbReference type="ARBA" id="ARBA00022807"/>
    </source>
</evidence>
<dbReference type="Proteomes" id="UP000317303">
    <property type="component" value="Unassembled WGS sequence"/>
</dbReference>
<organism evidence="8 9">
    <name type="scientific">Prauserella rugosa</name>
    <dbReference type="NCBI Taxonomy" id="43354"/>
    <lineage>
        <taxon>Bacteria</taxon>
        <taxon>Bacillati</taxon>
        <taxon>Actinomycetota</taxon>
        <taxon>Actinomycetes</taxon>
        <taxon>Pseudonocardiales</taxon>
        <taxon>Pseudonocardiaceae</taxon>
        <taxon>Prauserella</taxon>
    </lineage>
</organism>
<dbReference type="SUPFAM" id="SSF54001">
    <property type="entry name" value="Cysteine proteinases"/>
    <property type="match status" value="1"/>
</dbReference>
<name>A0A660CA21_9PSEU</name>
<reference evidence="8 9" key="1">
    <citation type="submission" date="2019-07" db="EMBL/GenBank/DDBJ databases">
        <title>R&amp;d 2014.</title>
        <authorList>
            <person name="Klenk H.-P."/>
        </authorList>
    </citation>
    <scope>NUCLEOTIDE SEQUENCE [LARGE SCALE GENOMIC DNA]</scope>
    <source>
        <strain evidence="8 9">DSM 43194</strain>
    </source>
</reference>
<dbReference type="GO" id="GO:0006508">
    <property type="term" value="P:proteolysis"/>
    <property type="evidence" value="ECO:0007669"/>
    <property type="project" value="UniProtKB-KW"/>
</dbReference>
<dbReference type="InterPro" id="IPR051794">
    <property type="entry name" value="PG_Endopeptidase_C40"/>
</dbReference>
<sequence>MSTPWKRTAVIGLVSGTALVAFTSNASAITPTTQSLDDVPDSIEKGSSVTLSGTLTGMRDRPLTGEQVTLQRRTGGEWTSVATAETGGDGRVTFRRTPAASADWRITYGGDTFHDPTTSDVARVQVRTPPPPPPPPRPDPPRPAAPIGQRIVNIAAAHAGSPYAYGASGPTRFDCSGFAQFVHRKAGIQLPRTSGEQHRAVRAVPRHAKVPGDLVFFHDGGRVYHVGIYAGGNRIWAAPETGDVVRKQSIYTSSYYVGRAW</sequence>
<evidence type="ECO:0000259" key="7">
    <source>
        <dbReference type="PROSITE" id="PS51935"/>
    </source>
</evidence>
<gene>
    <name evidence="8" type="ORF">JD82_01998</name>
</gene>